<dbReference type="InterPro" id="IPR000772">
    <property type="entry name" value="Ricin_B_lectin"/>
</dbReference>
<dbReference type="Gene3D" id="2.80.10.50">
    <property type="match status" value="1"/>
</dbReference>
<dbReference type="Pfam" id="PF13540">
    <property type="entry name" value="RCC1_2"/>
    <property type="match status" value="1"/>
</dbReference>
<dbReference type="PANTHER" id="PTHR45982:SF1">
    <property type="entry name" value="REGULATOR OF CHROMOSOME CONDENSATION"/>
    <property type="match status" value="1"/>
</dbReference>
<dbReference type="PROSITE" id="PS50231">
    <property type="entry name" value="RICIN_B_LECTIN"/>
    <property type="match status" value="1"/>
</dbReference>
<comment type="caution">
    <text evidence="2">The sequence shown here is derived from an EMBL/GenBank/DDBJ whole genome shotgun (WGS) entry which is preliminary data.</text>
</comment>
<dbReference type="GO" id="GO:0005085">
    <property type="term" value="F:guanyl-nucleotide exchange factor activity"/>
    <property type="evidence" value="ECO:0007669"/>
    <property type="project" value="TreeGrafter"/>
</dbReference>
<dbReference type="GO" id="GO:0005737">
    <property type="term" value="C:cytoplasm"/>
    <property type="evidence" value="ECO:0007669"/>
    <property type="project" value="TreeGrafter"/>
</dbReference>
<dbReference type="OrthoDB" id="904022at2"/>
<organism evidence="2 3">
    <name type="scientific">Microbacterium testaceum</name>
    <name type="common">Aureobacterium testaceum</name>
    <name type="synonym">Brevibacterium testaceum</name>
    <dbReference type="NCBI Taxonomy" id="2033"/>
    <lineage>
        <taxon>Bacteria</taxon>
        <taxon>Bacillati</taxon>
        <taxon>Actinomycetota</taxon>
        <taxon>Actinomycetes</taxon>
        <taxon>Micrococcales</taxon>
        <taxon>Microbacteriaceae</taxon>
        <taxon>Microbacterium</taxon>
    </lineage>
</organism>
<reference evidence="2 3" key="1">
    <citation type="submission" date="2019-06" db="EMBL/GenBank/DDBJ databases">
        <title>Whole genome shotgun sequence of Microbacterium testaceum NBRC 12675.</title>
        <authorList>
            <person name="Hosoyama A."/>
            <person name="Uohara A."/>
            <person name="Ohji S."/>
            <person name="Ichikawa N."/>
        </authorList>
    </citation>
    <scope>NUCLEOTIDE SEQUENCE [LARGE SCALE GENOMIC DNA]</scope>
    <source>
        <strain evidence="2 3">NBRC 12675</strain>
    </source>
</reference>
<dbReference type="PROSITE" id="PS50012">
    <property type="entry name" value="RCC1_3"/>
    <property type="match status" value="1"/>
</dbReference>
<accession>A0A4Y3QLA0</accession>
<dbReference type="Gene3D" id="2.130.10.30">
    <property type="entry name" value="Regulator of chromosome condensation 1/beta-lactamase-inhibitor protein II"/>
    <property type="match status" value="1"/>
</dbReference>
<dbReference type="SMART" id="SM00458">
    <property type="entry name" value="RICIN"/>
    <property type="match status" value="1"/>
</dbReference>
<proteinExistence type="predicted"/>
<evidence type="ECO:0000313" key="3">
    <source>
        <dbReference type="Proteomes" id="UP000319525"/>
    </source>
</evidence>
<sequence length="400" mass="40771">MSLFGRASSSGGRKIVQITKGFCVLASDGSVWCRGSNNYGQLGTGSTDSASADFVQVTFRTGLYATQLSSNGTTVAALLNNNSVWGWGRNTDGQLGNGSTSDTVSFKGLGSQEFIKVSVGGSHVSAVAADGTLSSAGLNASGPLGNGSTTSSSSAVIASGSDIPNFADVVDGGSQTYGVTSSGALWGWGANLVNGVSTIGNGNTSTTSYTSPVRTATNITIDDGANKLTCASGTTANKIARCAPSGTLTYSVTYAVQSWVSGAVSKQASTTATQLGSVTFGGPGSLAMCLGLRGGSSANYTPVELQTCDSSSNQTWSSWSDGTFRSNGKCLDVKGSSPGSVVQLWSCNDLGYQWWVLRDDKTVYNPSSGLCLTDPNGSTSSGTQQVIDTCTGAWNQQWSF</sequence>
<evidence type="ECO:0000259" key="1">
    <source>
        <dbReference type="SMART" id="SM00458"/>
    </source>
</evidence>
<feature type="domain" description="Ricin B lectin" evidence="1">
    <location>
        <begin position="276"/>
        <end position="400"/>
    </location>
</feature>
<dbReference type="AlphaFoldDB" id="A0A4Y3QLA0"/>
<dbReference type="InterPro" id="IPR051553">
    <property type="entry name" value="Ran_GTPase-activating"/>
</dbReference>
<dbReference type="Proteomes" id="UP000319525">
    <property type="component" value="Unassembled WGS sequence"/>
</dbReference>
<name>A0A4Y3QLA0_MICTE</name>
<gene>
    <name evidence="2" type="ORF">MTE01_17960</name>
</gene>
<dbReference type="InterPro" id="IPR035992">
    <property type="entry name" value="Ricin_B-like_lectins"/>
</dbReference>
<dbReference type="RefSeq" id="WP_141376956.1">
    <property type="nucleotide sequence ID" value="NZ_BJML01000005.1"/>
</dbReference>
<dbReference type="SUPFAM" id="SSF50985">
    <property type="entry name" value="RCC1/BLIP-II"/>
    <property type="match status" value="1"/>
</dbReference>
<dbReference type="EMBL" id="BJML01000005">
    <property type="protein sequence ID" value="GEB45851.1"/>
    <property type="molecule type" value="Genomic_DNA"/>
</dbReference>
<dbReference type="SUPFAM" id="SSF50370">
    <property type="entry name" value="Ricin B-like lectins"/>
    <property type="match status" value="1"/>
</dbReference>
<dbReference type="InterPro" id="IPR009091">
    <property type="entry name" value="RCC1/BLIP-II"/>
</dbReference>
<dbReference type="PANTHER" id="PTHR45982">
    <property type="entry name" value="REGULATOR OF CHROMOSOME CONDENSATION"/>
    <property type="match status" value="1"/>
</dbReference>
<dbReference type="GeneID" id="57144484"/>
<protein>
    <recommendedName>
        <fullName evidence="1">Ricin B lectin domain-containing protein</fullName>
    </recommendedName>
</protein>
<dbReference type="Pfam" id="PF00415">
    <property type="entry name" value="RCC1"/>
    <property type="match status" value="1"/>
</dbReference>
<dbReference type="InterPro" id="IPR000408">
    <property type="entry name" value="Reg_chr_condens"/>
</dbReference>
<dbReference type="Pfam" id="PF00652">
    <property type="entry name" value="Ricin_B_lectin"/>
    <property type="match status" value="1"/>
</dbReference>
<evidence type="ECO:0000313" key="2">
    <source>
        <dbReference type="EMBL" id="GEB45851.1"/>
    </source>
</evidence>